<evidence type="ECO:0000313" key="6">
    <source>
        <dbReference type="Proteomes" id="UP000275865"/>
    </source>
</evidence>
<keyword evidence="2" id="KW-0472">Membrane</keyword>
<keyword evidence="2" id="KW-1133">Transmembrane helix</keyword>
<feature type="transmembrane region" description="Helical" evidence="2">
    <location>
        <begin position="169"/>
        <end position="188"/>
    </location>
</feature>
<evidence type="ECO:0000256" key="1">
    <source>
        <dbReference type="SAM" id="MobiDB-lite"/>
    </source>
</evidence>
<comment type="caution">
    <text evidence="4">The sequence shown here is derived from an EMBL/GenBank/DDBJ whole genome shotgun (WGS) entry which is preliminary data.</text>
</comment>
<protein>
    <submittedName>
        <fullName evidence="4">Uncharacterized protein</fullName>
    </submittedName>
</protein>
<evidence type="ECO:0000256" key="2">
    <source>
        <dbReference type="SAM" id="Phobius"/>
    </source>
</evidence>
<gene>
    <name evidence="4" type="ORF">D7044_07005</name>
    <name evidence="3" type="ORF">D7147_15115</name>
</gene>
<dbReference type="Proteomes" id="UP000275865">
    <property type="component" value="Unassembled WGS sequence"/>
</dbReference>
<feature type="region of interest" description="Disordered" evidence="1">
    <location>
        <begin position="61"/>
        <end position="102"/>
    </location>
</feature>
<keyword evidence="5" id="KW-1185">Reference proteome</keyword>
<dbReference type="RefSeq" id="WP_120678005.1">
    <property type="nucleotide sequence ID" value="NZ_RAZS01000005.1"/>
</dbReference>
<name>A0A3A9YBD1_9ACTN</name>
<dbReference type="EMBL" id="RAZS01000005">
    <property type="protein sequence ID" value="RKN18760.1"/>
    <property type="molecule type" value="Genomic_DNA"/>
</dbReference>
<feature type="transmembrane region" description="Helical" evidence="2">
    <location>
        <begin position="200"/>
        <end position="219"/>
    </location>
</feature>
<proteinExistence type="predicted"/>
<evidence type="ECO:0000313" key="5">
    <source>
        <dbReference type="Proteomes" id="UP000271548"/>
    </source>
</evidence>
<evidence type="ECO:0000313" key="4">
    <source>
        <dbReference type="EMBL" id="RKN34571.1"/>
    </source>
</evidence>
<organism evidence="4 6">
    <name type="scientific">Micromonospora musae</name>
    <dbReference type="NCBI Taxonomy" id="1894970"/>
    <lineage>
        <taxon>Bacteria</taxon>
        <taxon>Bacillati</taxon>
        <taxon>Actinomycetota</taxon>
        <taxon>Actinomycetes</taxon>
        <taxon>Micromonosporales</taxon>
        <taxon>Micromonosporaceae</taxon>
        <taxon>Micromonospora</taxon>
    </lineage>
</organism>
<dbReference type="Proteomes" id="UP000271548">
    <property type="component" value="Unassembled WGS sequence"/>
</dbReference>
<dbReference type="OrthoDB" id="3403535at2"/>
<dbReference type="EMBL" id="RAZT01000003">
    <property type="protein sequence ID" value="RKN34571.1"/>
    <property type="molecule type" value="Genomic_DNA"/>
</dbReference>
<sequence>MTFEEYAELARLLAERRGAGAQSVAAAERRRDLHAAADFLDGRLTAQGRRLDLLGRAIGEPPAAAPAAEPGTAPAGPSTPVGDPPAVVAPDPDPGPTAGATAAPARPVVEACDGAASASAPAVSQRDAVVELELARRYADEADRHGQQAELLARRPMLLPAWSPVARAAVVYLASAGAGVVLMFAMVLASGLGALGAGPLYAWMCAGLPAGSLISGWLVLGRWGRAPMEETGVARHPVLGVAVCFLLVPLAYCGYLLLLRIVR</sequence>
<feature type="transmembrane region" description="Helical" evidence="2">
    <location>
        <begin position="239"/>
        <end position="259"/>
    </location>
</feature>
<accession>A0A3A9YBD1</accession>
<keyword evidence="2" id="KW-0812">Transmembrane</keyword>
<dbReference type="AlphaFoldDB" id="A0A3A9YBD1"/>
<evidence type="ECO:0000313" key="3">
    <source>
        <dbReference type="EMBL" id="RKN18760.1"/>
    </source>
</evidence>
<reference evidence="5 6" key="1">
    <citation type="submission" date="2018-09" db="EMBL/GenBank/DDBJ databases">
        <title>Micromonospora sp. nov. MS1-9, isolated from a root of Musa sp.</title>
        <authorList>
            <person name="Kuncharoen N."/>
            <person name="Kudo T."/>
            <person name="Ohkuma M."/>
            <person name="Yuki M."/>
            <person name="Tanasupawat S."/>
        </authorList>
    </citation>
    <scope>NUCLEOTIDE SEQUENCE [LARGE SCALE GENOMIC DNA]</scope>
    <source>
        <strain evidence="4 6">MS1-9</strain>
        <strain evidence="3 5">NGC1-4</strain>
    </source>
</reference>